<organism evidence="2 3">
    <name type="scientific">Artemia franciscana</name>
    <name type="common">Brine shrimp</name>
    <name type="synonym">Artemia sanfranciscana</name>
    <dbReference type="NCBI Taxonomy" id="6661"/>
    <lineage>
        <taxon>Eukaryota</taxon>
        <taxon>Metazoa</taxon>
        <taxon>Ecdysozoa</taxon>
        <taxon>Arthropoda</taxon>
        <taxon>Crustacea</taxon>
        <taxon>Branchiopoda</taxon>
        <taxon>Anostraca</taxon>
        <taxon>Artemiidae</taxon>
        <taxon>Artemia</taxon>
    </lineage>
</organism>
<reference evidence="2" key="1">
    <citation type="submission" date="2023-07" db="EMBL/GenBank/DDBJ databases">
        <title>Chromosome-level genome assembly of Artemia franciscana.</title>
        <authorList>
            <person name="Jo E."/>
        </authorList>
    </citation>
    <scope>NUCLEOTIDE SEQUENCE</scope>
    <source>
        <tissue evidence="2">Whole body</tissue>
    </source>
</reference>
<dbReference type="AlphaFoldDB" id="A0AA88IHK8"/>
<dbReference type="InterPro" id="IPR053202">
    <property type="entry name" value="EGF_Rcpt_Signaling_Reg"/>
</dbReference>
<accession>A0AA88IHK8</accession>
<protein>
    <recommendedName>
        <fullName evidence="1">Methyltransferase FkbM domain-containing protein</fullName>
    </recommendedName>
</protein>
<dbReference type="GO" id="GO:0005886">
    <property type="term" value="C:plasma membrane"/>
    <property type="evidence" value="ECO:0007669"/>
    <property type="project" value="TreeGrafter"/>
</dbReference>
<dbReference type="PANTHER" id="PTHR34009">
    <property type="entry name" value="PROTEIN STAR"/>
    <property type="match status" value="1"/>
</dbReference>
<dbReference type="Gene3D" id="3.40.50.150">
    <property type="entry name" value="Vaccinia Virus protein VP39"/>
    <property type="match status" value="1"/>
</dbReference>
<feature type="domain" description="Methyltransferase FkbM" evidence="1">
    <location>
        <begin position="4"/>
        <end position="79"/>
    </location>
</feature>
<dbReference type="GO" id="GO:0005789">
    <property type="term" value="C:endoplasmic reticulum membrane"/>
    <property type="evidence" value="ECO:0007669"/>
    <property type="project" value="TreeGrafter"/>
</dbReference>
<dbReference type="GO" id="GO:0006888">
    <property type="term" value="P:endoplasmic reticulum to Golgi vesicle-mediated transport"/>
    <property type="evidence" value="ECO:0007669"/>
    <property type="project" value="TreeGrafter"/>
</dbReference>
<dbReference type="SUPFAM" id="SSF53335">
    <property type="entry name" value="S-adenosyl-L-methionine-dependent methyltransferases"/>
    <property type="match status" value="1"/>
</dbReference>
<evidence type="ECO:0000313" key="3">
    <source>
        <dbReference type="Proteomes" id="UP001187531"/>
    </source>
</evidence>
<dbReference type="EMBL" id="JAVRJZ010000001">
    <property type="protein sequence ID" value="KAK2727026.1"/>
    <property type="molecule type" value="Genomic_DNA"/>
</dbReference>
<keyword evidence="3" id="KW-1185">Reference proteome</keyword>
<gene>
    <name evidence="2" type="ORF">QYM36_007770</name>
</gene>
<dbReference type="Pfam" id="PF05050">
    <property type="entry name" value="Methyltransf_21"/>
    <property type="match status" value="1"/>
</dbReference>
<dbReference type="InterPro" id="IPR006342">
    <property type="entry name" value="FkbM_mtfrase"/>
</dbReference>
<proteinExistence type="predicted"/>
<dbReference type="InterPro" id="IPR029063">
    <property type="entry name" value="SAM-dependent_MTases_sf"/>
</dbReference>
<evidence type="ECO:0000313" key="2">
    <source>
        <dbReference type="EMBL" id="KAK2727026.1"/>
    </source>
</evidence>
<dbReference type="Proteomes" id="UP001187531">
    <property type="component" value="Unassembled WGS sequence"/>
</dbReference>
<dbReference type="GO" id="GO:0016197">
    <property type="term" value="P:endosomal transport"/>
    <property type="evidence" value="ECO:0007669"/>
    <property type="project" value="TreeGrafter"/>
</dbReference>
<dbReference type="PANTHER" id="PTHR34009:SF2">
    <property type="entry name" value="PROTEIN STAR"/>
    <property type="match status" value="1"/>
</dbReference>
<dbReference type="GO" id="GO:0005794">
    <property type="term" value="C:Golgi apparatus"/>
    <property type="evidence" value="ECO:0007669"/>
    <property type="project" value="TreeGrafter"/>
</dbReference>
<evidence type="ECO:0000259" key="1">
    <source>
        <dbReference type="Pfam" id="PF05050"/>
    </source>
</evidence>
<dbReference type="GO" id="GO:0031902">
    <property type="term" value="C:late endosome membrane"/>
    <property type="evidence" value="ECO:0007669"/>
    <property type="project" value="TreeGrafter"/>
</dbReference>
<name>A0AA88IHK8_ARTSF</name>
<sequence length="152" mass="17380">MDLSGIIEVQCVPIYSILLAVNMTKVDLFVLDVEGVEMDILETIPFEKVDIAVFLIEVNGKPKQGIKRIHSFLHSNGYTFYDTFRGGIHPGDDVFISKKYLKSIDDFQKLQKTNLKDSIKILTGQKYEDISKSDIDLLMTEFLAVWGSYYFL</sequence>
<comment type="caution">
    <text evidence="2">The sequence shown here is derived from an EMBL/GenBank/DDBJ whole genome shotgun (WGS) entry which is preliminary data.</text>
</comment>